<protein>
    <submittedName>
        <fullName evidence="3">Class I SAM-dependent methyltransferase</fullName>
        <ecNumber evidence="3">2.1.-.-</ecNumber>
    </submittedName>
</protein>
<name>A0AAW9DKT1_ACIAO</name>
<dbReference type="CDD" id="cd02440">
    <property type="entry name" value="AdoMet_MTases"/>
    <property type="match status" value="1"/>
</dbReference>
<dbReference type="RefSeq" id="WP_319612423.1">
    <property type="nucleotide sequence ID" value="NZ_JAWXYB010000001.1"/>
</dbReference>
<evidence type="ECO:0000256" key="1">
    <source>
        <dbReference type="ARBA" id="ARBA00022679"/>
    </source>
</evidence>
<evidence type="ECO:0000313" key="3">
    <source>
        <dbReference type="EMBL" id="MDX5929325.1"/>
    </source>
</evidence>
<evidence type="ECO:0000259" key="2">
    <source>
        <dbReference type="Pfam" id="PF13649"/>
    </source>
</evidence>
<dbReference type="Gene3D" id="3.40.50.150">
    <property type="entry name" value="Vaccinia Virus protein VP39"/>
    <property type="match status" value="1"/>
</dbReference>
<keyword evidence="1 3" id="KW-0808">Transferase</keyword>
<dbReference type="Pfam" id="PF13649">
    <property type="entry name" value="Methyltransf_25"/>
    <property type="match status" value="1"/>
</dbReference>
<gene>
    <name evidence="3" type="ORF">SIL87_00905</name>
</gene>
<organism evidence="3 4">
    <name type="scientific">Acidiphilium acidophilum</name>
    <name type="common">Thiobacillus acidophilus</name>
    <dbReference type="NCBI Taxonomy" id="76588"/>
    <lineage>
        <taxon>Bacteria</taxon>
        <taxon>Pseudomonadati</taxon>
        <taxon>Pseudomonadota</taxon>
        <taxon>Alphaproteobacteria</taxon>
        <taxon>Acetobacterales</taxon>
        <taxon>Acidocellaceae</taxon>
        <taxon>Acidiphilium</taxon>
    </lineage>
</organism>
<dbReference type="Proteomes" id="UP001279553">
    <property type="component" value="Unassembled WGS sequence"/>
</dbReference>
<reference evidence="3 4" key="1">
    <citation type="submission" date="2023-11" db="EMBL/GenBank/DDBJ databases">
        <title>MicrobeMod: A computational toolkit for identifying prokaryotic methylation and restriction-modification with nanopore sequencing.</title>
        <authorList>
            <person name="Crits-Christoph A."/>
            <person name="Kang S.C."/>
            <person name="Lee H."/>
            <person name="Ostrov N."/>
        </authorList>
    </citation>
    <scope>NUCLEOTIDE SEQUENCE [LARGE SCALE GENOMIC DNA]</scope>
    <source>
        <strain evidence="3 4">DSMZ 700</strain>
    </source>
</reference>
<dbReference type="GO" id="GO:0032259">
    <property type="term" value="P:methylation"/>
    <property type="evidence" value="ECO:0007669"/>
    <property type="project" value="UniProtKB-KW"/>
</dbReference>
<dbReference type="InterPro" id="IPR041698">
    <property type="entry name" value="Methyltransf_25"/>
</dbReference>
<dbReference type="SUPFAM" id="SSF53335">
    <property type="entry name" value="S-adenosyl-L-methionine-dependent methyltransferases"/>
    <property type="match status" value="1"/>
</dbReference>
<dbReference type="GO" id="GO:0008168">
    <property type="term" value="F:methyltransferase activity"/>
    <property type="evidence" value="ECO:0007669"/>
    <property type="project" value="UniProtKB-KW"/>
</dbReference>
<feature type="domain" description="Methyltransferase" evidence="2">
    <location>
        <begin position="43"/>
        <end position="135"/>
    </location>
</feature>
<dbReference type="EC" id="2.1.-.-" evidence="3"/>
<dbReference type="InterPro" id="IPR029063">
    <property type="entry name" value="SAM-dependent_MTases_sf"/>
</dbReference>
<dbReference type="PANTHER" id="PTHR43861:SF3">
    <property type="entry name" value="PUTATIVE (AFU_ORTHOLOGUE AFUA_2G14390)-RELATED"/>
    <property type="match status" value="1"/>
</dbReference>
<keyword evidence="3" id="KW-0489">Methyltransferase</keyword>
<dbReference type="EMBL" id="JAWXYB010000001">
    <property type="protein sequence ID" value="MDX5929325.1"/>
    <property type="molecule type" value="Genomic_DNA"/>
</dbReference>
<accession>A0AAW9DKT1</accession>
<proteinExistence type="predicted"/>
<dbReference type="AlphaFoldDB" id="A0AAW9DKT1"/>
<sequence>MDQATRRETWNQRYAIDDYIFGKEPSELLVRHKSLLRAGDTALSVADGEGRNSAYLAQLGMNVTSFDFSDTAIAKAQKLFDERRVSVNMVEHDIETWSWTPNAYDVVVGIFFQFLDPAARSKAFAGIAQTAKPGGRIFLRGYTPKQLEFKTGGPPEVENLYTVDLLLAAFPGFELIHLADQITELNEGPRHTGMSAFVDLVLRKPI</sequence>
<dbReference type="PANTHER" id="PTHR43861">
    <property type="entry name" value="TRANS-ACONITATE 2-METHYLTRANSFERASE-RELATED"/>
    <property type="match status" value="1"/>
</dbReference>
<keyword evidence="4" id="KW-1185">Reference proteome</keyword>
<evidence type="ECO:0000313" key="4">
    <source>
        <dbReference type="Proteomes" id="UP001279553"/>
    </source>
</evidence>
<comment type="caution">
    <text evidence="3">The sequence shown here is derived from an EMBL/GenBank/DDBJ whole genome shotgun (WGS) entry which is preliminary data.</text>
</comment>